<feature type="transmembrane region" description="Helical" evidence="6">
    <location>
        <begin position="297"/>
        <end position="316"/>
    </location>
</feature>
<evidence type="ECO:0000256" key="4">
    <source>
        <dbReference type="ARBA" id="ARBA00022989"/>
    </source>
</evidence>
<keyword evidence="4 6" id="KW-1133">Transmembrane helix</keyword>
<evidence type="ECO:0000256" key="5">
    <source>
        <dbReference type="ARBA" id="ARBA00023136"/>
    </source>
</evidence>
<accession>A0A1A0W7C2</accession>
<feature type="transmembrane region" description="Helical" evidence="6">
    <location>
        <begin position="223"/>
        <end position="242"/>
    </location>
</feature>
<feature type="transmembrane region" description="Helical" evidence="6">
    <location>
        <begin position="273"/>
        <end position="291"/>
    </location>
</feature>
<dbReference type="Pfam" id="PF02653">
    <property type="entry name" value="BPD_transp_2"/>
    <property type="match status" value="1"/>
</dbReference>
<evidence type="ECO:0000313" key="8">
    <source>
        <dbReference type="Proteomes" id="UP000094008"/>
    </source>
</evidence>
<dbReference type="GO" id="GO:0015658">
    <property type="term" value="F:branched-chain amino acid transmembrane transporter activity"/>
    <property type="evidence" value="ECO:0007669"/>
    <property type="project" value="InterPro"/>
</dbReference>
<dbReference type="EMBL" id="LZSY01000080">
    <property type="protein sequence ID" value="OBB91995.1"/>
    <property type="molecule type" value="Genomic_DNA"/>
</dbReference>
<evidence type="ECO:0000256" key="3">
    <source>
        <dbReference type="ARBA" id="ARBA00022692"/>
    </source>
</evidence>
<dbReference type="InterPro" id="IPR001851">
    <property type="entry name" value="ABC_transp_permease"/>
</dbReference>
<sequence length="400" mass="42785">MSEPHGSESAGSVTRTLLAPGDAIREYWSTVPRMAKWVVGVVGFGLLALLPLFTPSFLNTPGISFGGTMAQFAMIAVIAIGLNVVVGQAGLLDLGYVGFYAVGAYTVALLTSPDSPWNKVGPDGFFSKDWAWLSCVPLAMAVTALAGLILGTPTLRLRGDYLAIVTLGFGEIIRLLADNLSDITNGSRGLNQVAYPRVGESEKLPNGVFSSGNSVGEANYGTWWFWLGLILMIGILLLVGNLERSRVGRAWVAIREDEDAAEVMGVNTFRFKLWAFVIGAAIGGLAGALYAGQVQYVAPPTFNIINSMLFLCAVVLGGQGNKLGVIFGAFIVVYLPNRLLGVEFLGINLGDLKYLFFGLALVVLMIFRPQGLFPVRQQLLTYGRSARRLLRGAADKEPVG</sequence>
<comment type="subcellular location">
    <subcellularLocation>
        <location evidence="1">Cell membrane</location>
        <topology evidence="1">Multi-pass membrane protein</topology>
    </subcellularLocation>
</comment>
<feature type="transmembrane region" description="Helical" evidence="6">
    <location>
        <begin position="91"/>
        <end position="110"/>
    </location>
</feature>
<keyword evidence="3 6" id="KW-0812">Transmembrane</keyword>
<proteinExistence type="predicted"/>
<evidence type="ECO:0000256" key="2">
    <source>
        <dbReference type="ARBA" id="ARBA00022475"/>
    </source>
</evidence>
<dbReference type="RefSeq" id="WP_064881520.1">
    <property type="nucleotide sequence ID" value="NZ_LZIB01000027.1"/>
</dbReference>
<evidence type="ECO:0000256" key="6">
    <source>
        <dbReference type="SAM" id="Phobius"/>
    </source>
</evidence>
<evidence type="ECO:0000256" key="1">
    <source>
        <dbReference type="ARBA" id="ARBA00004651"/>
    </source>
</evidence>
<organism evidence="7 8">
    <name type="scientific">Mycolicibacterium peregrinum</name>
    <name type="common">Mycobacterium peregrinum</name>
    <dbReference type="NCBI Taxonomy" id="43304"/>
    <lineage>
        <taxon>Bacteria</taxon>
        <taxon>Bacillati</taxon>
        <taxon>Actinomycetota</taxon>
        <taxon>Actinomycetes</taxon>
        <taxon>Mycobacteriales</taxon>
        <taxon>Mycobacteriaceae</taxon>
        <taxon>Mycolicibacterium</taxon>
    </lineage>
</organism>
<gene>
    <name evidence="7" type="ORF">A5779_23120</name>
</gene>
<evidence type="ECO:0000313" key="7">
    <source>
        <dbReference type="EMBL" id="OBB91995.1"/>
    </source>
</evidence>
<dbReference type="PANTHER" id="PTHR30482">
    <property type="entry name" value="HIGH-AFFINITY BRANCHED-CHAIN AMINO ACID TRANSPORT SYSTEM PERMEASE"/>
    <property type="match status" value="1"/>
</dbReference>
<feature type="transmembrane region" description="Helical" evidence="6">
    <location>
        <begin position="161"/>
        <end position="177"/>
    </location>
</feature>
<feature type="transmembrane region" description="Helical" evidence="6">
    <location>
        <begin position="34"/>
        <end position="53"/>
    </location>
</feature>
<keyword evidence="2" id="KW-1003">Cell membrane</keyword>
<dbReference type="OrthoDB" id="9814461at2"/>
<name>A0A1A0W7C2_MYCPR</name>
<protein>
    <submittedName>
        <fullName evidence="7">Branched-chain amino acid ABC transporter</fullName>
    </submittedName>
</protein>
<dbReference type="CDD" id="cd06581">
    <property type="entry name" value="TM_PBP1_LivM_like"/>
    <property type="match status" value="1"/>
</dbReference>
<reference evidence="8" key="1">
    <citation type="submission" date="2016-06" db="EMBL/GenBank/DDBJ databases">
        <authorList>
            <person name="Sutton G."/>
            <person name="Brinkac L."/>
            <person name="Sanka R."/>
            <person name="Adams M."/>
            <person name="Lau E."/>
            <person name="Mehaffy C."/>
            <person name="Tameris M."/>
            <person name="Hatherill M."/>
            <person name="Hanekom W."/>
            <person name="Mahomed H."/>
            <person name="Mcshane H."/>
        </authorList>
    </citation>
    <scope>NUCLEOTIDE SEQUENCE [LARGE SCALE GENOMIC DNA]</scope>
    <source>
        <strain evidence="8">852002-10433_SCH5171157</strain>
    </source>
</reference>
<dbReference type="Proteomes" id="UP000094008">
    <property type="component" value="Unassembled WGS sequence"/>
</dbReference>
<comment type="caution">
    <text evidence="7">The sequence shown here is derived from an EMBL/GenBank/DDBJ whole genome shotgun (WGS) entry which is preliminary data.</text>
</comment>
<dbReference type="InterPro" id="IPR043428">
    <property type="entry name" value="LivM-like"/>
</dbReference>
<feature type="transmembrane region" description="Helical" evidence="6">
    <location>
        <begin position="323"/>
        <end position="340"/>
    </location>
</feature>
<dbReference type="AlphaFoldDB" id="A0A1A0W7C2"/>
<feature type="transmembrane region" description="Helical" evidence="6">
    <location>
        <begin position="130"/>
        <end position="149"/>
    </location>
</feature>
<feature type="transmembrane region" description="Helical" evidence="6">
    <location>
        <begin position="65"/>
        <end position="86"/>
    </location>
</feature>
<dbReference type="GO" id="GO:0005886">
    <property type="term" value="C:plasma membrane"/>
    <property type="evidence" value="ECO:0007669"/>
    <property type="project" value="UniProtKB-SubCell"/>
</dbReference>
<feature type="transmembrane region" description="Helical" evidence="6">
    <location>
        <begin position="352"/>
        <end position="368"/>
    </location>
</feature>
<keyword evidence="5 6" id="KW-0472">Membrane</keyword>
<dbReference type="PANTHER" id="PTHR30482:SF10">
    <property type="entry name" value="HIGH-AFFINITY BRANCHED-CHAIN AMINO ACID TRANSPORT PROTEIN BRAE"/>
    <property type="match status" value="1"/>
</dbReference>